<feature type="transmembrane region" description="Helical" evidence="6">
    <location>
        <begin position="121"/>
        <end position="139"/>
    </location>
</feature>
<dbReference type="OrthoDB" id="5772680at2"/>
<comment type="caution">
    <text evidence="9">The sequence shown here is derived from an EMBL/GenBank/DDBJ whole genome shotgun (WGS) entry which is preliminary data.</text>
</comment>
<dbReference type="Proteomes" id="UP000238034">
    <property type="component" value="Unassembled WGS sequence"/>
</dbReference>
<feature type="transmembrane region" description="Helical" evidence="6">
    <location>
        <begin position="93"/>
        <end position="109"/>
    </location>
</feature>
<dbReference type="EMBL" id="PVTH01000011">
    <property type="protein sequence ID" value="PRY49475.1"/>
    <property type="molecule type" value="Genomic_DNA"/>
</dbReference>
<sequence length="163" mass="18743">MDKKLQRDESNKVLAGVAAGLAEYFDLDVIWVRLIFLLMVIMGFSGVLVYLILWIVVPAKPYVPFNTDYRVDEQAPLEFTAPMPINKRKSNSMPILGGFFIALGLYFLFEEFGYVPDWFDISKLWPIILIVLGLVFLFNPRRRNKVKNKEYESSDQSGDQPLA</sequence>
<accession>A0A2T0TUZ4</accession>
<protein>
    <submittedName>
        <fullName evidence="9">Phage shock protein C (PspC) family protein</fullName>
    </submittedName>
</protein>
<organism evidence="9 10">
    <name type="scientific">Arcticibacter pallidicorallinus</name>
    <dbReference type="NCBI Taxonomy" id="1259464"/>
    <lineage>
        <taxon>Bacteria</taxon>
        <taxon>Pseudomonadati</taxon>
        <taxon>Bacteroidota</taxon>
        <taxon>Sphingobacteriia</taxon>
        <taxon>Sphingobacteriales</taxon>
        <taxon>Sphingobacteriaceae</taxon>
        <taxon>Arcticibacter</taxon>
    </lineage>
</organism>
<dbReference type="AlphaFoldDB" id="A0A2T0TUZ4"/>
<evidence type="ECO:0000256" key="6">
    <source>
        <dbReference type="SAM" id="Phobius"/>
    </source>
</evidence>
<dbReference type="PANTHER" id="PTHR33885:SF3">
    <property type="entry name" value="PHAGE SHOCK PROTEIN C"/>
    <property type="match status" value="1"/>
</dbReference>
<keyword evidence="10" id="KW-1185">Reference proteome</keyword>
<evidence type="ECO:0000256" key="2">
    <source>
        <dbReference type="ARBA" id="ARBA00022475"/>
    </source>
</evidence>
<keyword evidence="4 6" id="KW-1133">Transmembrane helix</keyword>
<evidence type="ECO:0000259" key="7">
    <source>
        <dbReference type="Pfam" id="PF04024"/>
    </source>
</evidence>
<dbReference type="InterPro" id="IPR052027">
    <property type="entry name" value="PspC"/>
</dbReference>
<reference evidence="9 10" key="1">
    <citation type="submission" date="2018-03" db="EMBL/GenBank/DDBJ databases">
        <title>Genomic Encyclopedia of Type Strains, Phase III (KMG-III): the genomes of soil and plant-associated and newly described type strains.</title>
        <authorList>
            <person name="Whitman W."/>
        </authorList>
    </citation>
    <scope>NUCLEOTIDE SEQUENCE [LARGE SCALE GENOMIC DNA]</scope>
    <source>
        <strain evidence="9 10">CGMCC 1.9313</strain>
    </source>
</reference>
<evidence type="ECO:0000313" key="9">
    <source>
        <dbReference type="EMBL" id="PRY49475.1"/>
    </source>
</evidence>
<dbReference type="GO" id="GO:0005886">
    <property type="term" value="C:plasma membrane"/>
    <property type="evidence" value="ECO:0007669"/>
    <property type="project" value="UniProtKB-SubCell"/>
</dbReference>
<evidence type="ECO:0000256" key="5">
    <source>
        <dbReference type="ARBA" id="ARBA00023136"/>
    </source>
</evidence>
<evidence type="ECO:0000313" key="10">
    <source>
        <dbReference type="Proteomes" id="UP000238034"/>
    </source>
</evidence>
<evidence type="ECO:0000256" key="3">
    <source>
        <dbReference type="ARBA" id="ARBA00022692"/>
    </source>
</evidence>
<evidence type="ECO:0000259" key="8">
    <source>
        <dbReference type="Pfam" id="PF18917"/>
    </source>
</evidence>
<feature type="domain" description="Phage shock protein PspC N-terminal" evidence="7">
    <location>
        <begin position="3"/>
        <end position="59"/>
    </location>
</feature>
<evidence type="ECO:0000256" key="4">
    <source>
        <dbReference type="ARBA" id="ARBA00022989"/>
    </source>
</evidence>
<gene>
    <name evidence="9" type="ORF">B0I27_11131</name>
</gene>
<proteinExistence type="predicted"/>
<dbReference type="Pfam" id="PF04024">
    <property type="entry name" value="PspC"/>
    <property type="match status" value="1"/>
</dbReference>
<name>A0A2T0TUZ4_9SPHI</name>
<keyword evidence="2" id="KW-1003">Cell membrane</keyword>
<dbReference type="Pfam" id="PF18917">
    <property type="entry name" value="LiaI-LiaF-like_TM1"/>
    <property type="match status" value="1"/>
</dbReference>
<dbReference type="PANTHER" id="PTHR33885">
    <property type="entry name" value="PHAGE SHOCK PROTEIN C"/>
    <property type="match status" value="1"/>
</dbReference>
<keyword evidence="3 6" id="KW-0812">Transmembrane</keyword>
<dbReference type="RefSeq" id="WP_106294830.1">
    <property type="nucleotide sequence ID" value="NZ_PVTH01000011.1"/>
</dbReference>
<feature type="domain" description="LiaI-LiaF-like transmembrane region" evidence="8">
    <location>
        <begin position="95"/>
        <end position="137"/>
    </location>
</feature>
<evidence type="ECO:0000256" key="1">
    <source>
        <dbReference type="ARBA" id="ARBA00004162"/>
    </source>
</evidence>
<dbReference type="InterPro" id="IPR043726">
    <property type="entry name" value="LiaI-LiaF-like_TM1"/>
</dbReference>
<keyword evidence="5 6" id="KW-0472">Membrane</keyword>
<feature type="transmembrane region" description="Helical" evidence="6">
    <location>
        <begin position="30"/>
        <end position="57"/>
    </location>
</feature>
<comment type="subcellular location">
    <subcellularLocation>
        <location evidence="1">Cell membrane</location>
        <topology evidence="1">Single-pass membrane protein</topology>
    </subcellularLocation>
</comment>
<dbReference type="InterPro" id="IPR007168">
    <property type="entry name" value="Phageshock_PspC_N"/>
</dbReference>